<dbReference type="InterPro" id="IPR028082">
    <property type="entry name" value="Peripla_BP_I"/>
</dbReference>
<dbReference type="Proteomes" id="UP000013378">
    <property type="component" value="Unassembled WGS sequence"/>
</dbReference>
<evidence type="ECO:0000313" key="6">
    <source>
        <dbReference type="Proteomes" id="UP000013378"/>
    </source>
</evidence>
<name>R1AWU0_9FIRM</name>
<dbReference type="FunFam" id="1.10.260.40:FF:000002">
    <property type="entry name" value="HTH-type transcriptional repressor PurR"/>
    <property type="match status" value="1"/>
</dbReference>
<dbReference type="Gene3D" id="1.10.260.40">
    <property type="entry name" value="lambda repressor-like DNA-binding domains"/>
    <property type="match status" value="1"/>
</dbReference>
<evidence type="ECO:0000256" key="3">
    <source>
        <dbReference type="ARBA" id="ARBA00023163"/>
    </source>
</evidence>
<dbReference type="GO" id="GO:0000976">
    <property type="term" value="F:transcription cis-regulatory region binding"/>
    <property type="evidence" value="ECO:0007669"/>
    <property type="project" value="TreeGrafter"/>
</dbReference>
<dbReference type="SUPFAM" id="SSF47413">
    <property type="entry name" value="lambda repressor-like DNA-binding domains"/>
    <property type="match status" value="1"/>
</dbReference>
<gene>
    <name evidence="5" type="ORF">L21TH_0269</name>
</gene>
<evidence type="ECO:0000313" key="5">
    <source>
        <dbReference type="EMBL" id="EOD01663.1"/>
    </source>
</evidence>
<dbReference type="InterPro" id="IPR001761">
    <property type="entry name" value="Peripla_BP/Lac1_sug-bd_dom"/>
</dbReference>
<keyword evidence="6" id="KW-1185">Reference proteome</keyword>
<keyword evidence="3" id="KW-0804">Transcription</keyword>
<dbReference type="Pfam" id="PF00532">
    <property type="entry name" value="Peripla_BP_1"/>
    <property type="match status" value="1"/>
</dbReference>
<protein>
    <submittedName>
        <fullName evidence="5">Catabolite control protein A</fullName>
    </submittedName>
</protein>
<dbReference type="GO" id="GO:0003700">
    <property type="term" value="F:DNA-binding transcription factor activity"/>
    <property type="evidence" value="ECO:0007669"/>
    <property type="project" value="TreeGrafter"/>
</dbReference>
<dbReference type="AlphaFoldDB" id="R1AWU0"/>
<keyword evidence="1" id="KW-0805">Transcription regulation</keyword>
<dbReference type="InterPro" id="IPR000843">
    <property type="entry name" value="HTH_LacI"/>
</dbReference>
<dbReference type="eggNOG" id="COG1609">
    <property type="taxonomic scope" value="Bacteria"/>
</dbReference>
<dbReference type="STRING" id="1304284.L21TH_0269"/>
<comment type="caution">
    <text evidence="5">The sequence shown here is derived from an EMBL/GenBank/DDBJ whole genome shotgun (WGS) entry which is preliminary data.</text>
</comment>
<dbReference type="Gene3D" id="3.40.50.2300">
    <property type="match status" value="2"/>
</dbReference>
<dbReference type="EMBL" id="ARZA01000040">
    <property type="protein sequence ID" value="EOD01663.1"/>
    <property type="molecule type" value="Genomic_DNA"/>
</dbReference>
<dbReference type="PROSITE" id="PS50932">
    <property type="entry name" value="HTH_LACI_2"/>
    <property type="match status" value="1"/>
</dbReference>
<evidence type="ECO:0000259" key="4">
    <source>
        <dbReference type="PROSITE" id="PS50932"/>
    </source>
</evidence>
<evidence type="ECO:0000256" key="2">
    <source>
        <dbReference type="ARBA" id="ARBA00023125"/>
    </source>
</evidence>
<organism evidence="5 6">
    <name type="scientific">Caldisalinibacter kiritimatiensis</name>
    <dbReference type="NCBI Taxonomy" id="1304284"/>
    <lineage>
        <taxon>Bacteria</taxon>
        <taxon>Bacillati</taxon>
        <taxon>Bacillota</taxon>
        <taxon>Tissierellia</taxon>
        <taxon>Tissierellales</taxon>
        <taxon>Thermohalobacteraceae</taxon>
        <taxon>Caldisalinibacter</taxon>
    </lineage>
</organism>
<keyword evidence="2" id="KW-0238">DNA-binding</keyword>
<evidence type="ECO:0000256" key="1">
    <source>
        <dbReference type="ARBA" id="ARBA00023015"/>
    </source>
</evidence>
<dbReference type="CDD" id="cd01392">
    <property type="entry name" value="HTH_LacI"/>
    <property type="match status" value="1"/>
</dbReference>
<dbReference type="SUPFAM" id="SSF53822">
    <property type="entry name" value="Periplasmic binding protein-like I"/>
    <property type="match status" value="1"/>
</dbReference>
<dbReference type="PROSITE" id="PS00356">
    <property type="entry name" value="HTH_LACI_1"/>
    <property type="match status" value="1"/>
</dbReference>
<sequence>MVTIKDVAKLAGVSISTVSRVINNSKPVSPEVRKKVLKVIEETGYRPNDIARTLVTKKSYLIGVIVTNLANSYVAEMVRGIEEVGKMYNYDILLCSTYGDKSTELKYIQLLNRKQVEGIIFISDKLNEEVKEQVDAFKIPFLYLSRHSIEEKYPTVTIDNNLASYEMTQYLINLGHKKVAYLTDSEEPTNLEQLKINGYKKAIEENEIEKELIYYANGRKNEEGYAAAKEILKENEDVTAIFCSNDELAIGVINYLRDKDIKVPDEISVAGYGDLRMATIIRPQITTVKEPFYDMGAVAIRMIIKEIAGEKVKEKRVNLPFHIEKRDSCKKIK</sequence>
<dbReference type="InterPro" id="IPR010982">
    <property type="entry name" value="Lambda_DNA-bd_dom_sf"/>
</dbReference>
<accession>R1AWU0</accession>
<dbReference type="PANTHER" id="PTHR30146:SF149">
    <property type="entry name" value="HTH-TYPE TRANSCRIPTIONAL REGULATOR EBGR"/>
    <property type="match status" value="1"/>
</dbReference>
<dbReference type="PANTHER" id="PTHR30146">
    <property type="entry name" value="LACI-RELATED TRANSCRIPTIONAL REPRESSOR"/>
    <property type="match status" value="1"/>
</dbReference>
<dbReference type="Pfam" id="PF00356">
    <property type="entry name" value="LacI"/>
    <property type="match status" value="1"/>
</dbReference>
<feature type="domain" description="HTH lacI-type" evidence="4">
    <location>
        <begin position="2"/>
        <end position="56"/>
    </location>
</feature>
<reference evidence="5 6" key="1">
    <citation type="journal article" date="2015" name="Geomicrobiol. J.">
        <title>Caldisalinibacter kiritimatiensis gen. nov., sp. nov., a moderately thermohalophilic thiosulfate-reducing bacterium from a hypersaline microbial mat.</title>
        <authorList>
            <person name="Ben Hania W."/>
            <person name="Joseph M."/>
            <person name="Fiebig A."/>
            <person name="Bunk B."/>
            <person name="Klenk H.-P."/>
            <person name="Fardeau M.-L."/>
            <person name="Spring S."/>
        </authorList>
    </citation>
    <scope>NUCLEOTIDE SEQUENCE [LARGE SCALE GENOMIC DNA]</scope>
    <source>
        <strain evidence="5 6">L21-TH-D2</strain>
    </source>
</reference>
<dbReference type="PRINTS" id="PR00036">
    <property type="entry name" value="HTHLACI"/>
</dbReference>
<dbReference type="SMART" id="SM00354">
    <property type="entry name" value="HTH_LACI"/>
    <property type="match status" value="1"/>
</dbReference>
<proteinExistence type="predicted"/>